<evidence type="ECO:0000313" key="7">
    <source>
        <dbReference type="EMBL" id="QOS68586.1"/>
    </source>
</evidence>
<dbReference type="InterPro" id="IPR006311">
    <property type="entry name" value="TAT_signal"/>
</dbReference>
<dbReference type="KEGG" id="egd:GS424_001585"/>
<evidence type="ECO:0000256" key="5">
    <source>
        <dbReference type="SAM" id="SignalP"/>
    </source>
</evidence>
<keyword evidence="2" id="KW-0285">Flavoprotein</keyword>
<proteinExistence type="predicted"/>
<feature type="signal peptide" evidence="5">
    <location>
        <begin position="1"/>
        <end position="19"/>
    </location>
</feature>
<evidence type="ECO:0000256" key="3">
    <source>
        <dbReference type="ARBA" id="ARBA00022827"/>
    </source>
</evidence>
<dbReference type="AlphaFoldDB" id="A0A6L7IRR8"/>
<feature type="chain" id="PRO_5038611656" evidence="5">
    <location>
        <begin position="20"/>
        <end position="580"/>
    </location>
</feature>
<dbReference type="PRINTS" id="PR00411">
    <property type="entry name" value="PNDRDTASEI"/>
</dbReference>
<dbReference type="PANTHER" id="PTHR43400:SF10">
    <property type="entry name" value="3-OXOSTEROID 1-DEHYDROGENASE"/>
    <property type="match status" value="1"/>
</dbReference>
<keyword evidence="3" id="KW-0274">FAD</keyword>
<dbReference type="InterPro" id="IPR003953">
    <property type="entry name" value="FAD-dep_OxRdtase_2_FAD-bd"/>
</dbReference>
<dbReference type="Proteomes" id="UP000478463">
    <property type="component" value="Chromosome"/>
</dbReference>
<dbReference type="SUPFAM" id="SSF51905">
    <property type="entry name" value="FAD/NAD(P)-binding domain"/>
    <property type="match status" value="1"/>
</dbReference>
<dbReference type="RefSeq" id="WP_160942049.1">
    <property type="nucleotide sequence ID" value="NZ_CP063310.1"/>
</dbReference>
<dbReference type="InterPro" id="IPR027477">
    <property type="entry name" value="Succ_DH/fumarate_Rdtase_cat_sf"/>
</dbReference>
<dbReference type="Gene3D" id="3.90.700.10">
    <property type="entry name" value="Succinate dehydrogenase/fumarate reductase flavoprotein, catalytic domain"/>
    <property type="match status" value="1"/>
</dbReference>
<name>A0A6L7IRR8_9ACTN</name>
<keyword evidence="5" id="KW-0732">Signal</keyword>
<dbReference type="PANTHER" id="PTHR43400">
    <property type="entry name" value="FUMARATE REDUCTASE"/>
    <property type="match status" value="1"/>
</dbReference>
<dbReference type="InterPro" id="IPR036188">
    <property type="entry name" value="FAD/NAD-bd_sf"/>
</dbReference>
<evidence type="ECO:0000256" key="2">
    <source>
        <dbReference type="ARBA" id="ARBA00022630"/>
    </source>
</evidence>
<dbReference type="GO" id="GO:0033765">
    <property type="term" value="F:steroid dehydrogenase activity, acting on the CH-CH group of donors"/>
    <property type="evidence" value="ECO:0007669"/>
    <property type="project" value="UniProtKB-ARBA"/>
</dbReference>
<dbReference type="Pfam" id="PF00890">
    <property type="entry name" value="FAD_binding_2"/>
    <property type="match status" value="1"/>
</dbReference>
<protein>
    <submittedName>
        <fullName evidence="7">FAD-binding protein</fullName>
    </submittedName>
</protein>
<dbReference type="PROSITE" id="PS51257">
    <property type="entry name" value="PROKAR_LIPOPROTEIN"/>
    <property type="match status" value="1"/>
</dbReference>
<comment type="cofactor">
    <cofactor evidence="1">
        <name>FAD</name>
        <dbReference type="ChEBI" id="CHEBI:57692"/>
    </cofactor>
</comment>
<dbReference type="EMBL" id="CP063310">
    <property type="protein sequence ID" value="QOS68586.1"/>
    <property type="molecule type" value="Genomic_DNA"/>
</dbReference>
<reference evidence="7 8" key="1">
    <citation type="submission" date="2020-10" db="EMBL/GenBank/DDBJ databases">
        <title>Eggerthella sp. nov., isolated from human feces.</title>
        <authorList>
            <person name="Yajun G."/>
        </authorList>
    </citation>
    <scope>NUCLEOTIDE SEQUENCE [LARGE SCALE GENOMIC DNA]</scope>
    <source>
        <strain evidence="7 8">HF-1101</strain>
    </source>
</reference>
<evidence type="ECO:0000256" key="1">
    <source>
        <dbReference type="ARBA" id="ARBA00001974"/>
    </source>
</evidence>
<evidence type="ECO:0000256" key="4">
    <source>
        <dbReference type="ARBA" id="ARBA00023002"/>
    </source>
</evidence>
<evidence type="ECO:0000259" key="6">
    <source>
        <dbReference type="Pfam" id="PF00890"/>
    </source>
</evidence>
<dbReference type="PROSITE" id="PS51318">
    <property type="entry name" value="TAT"/>
    <property type="match status" value="1"/>
</dbReference>
<organism evidence="7 8">
    <name type="scientific">Eggerthella guodeyinii</name>
    <dbReference type="NCBI Taxonomy" id="2690837"/>
    <lineage>
        <taxon>Bacteria</taxon>
        <taxon>Bacillati</taxon>
        <taxon>Actinomycetota</taxon>
        <taxon>Coriobacteriia</taxon>
        <taxon>Eggerthellales</taxon>
        <taxon>Eggerthellaceae</taxon>
        <taxon>Eggerthella</taxon>
    </lineage>
</organism>
<gene>
    <name evidence="7" type="ORF">GS424_001585</name>
</gene>
<dbReference type="GO" id="GO:0008202">
    <property type="term" value="P:steroid metabolic process"/>
    <property type="evidence" value="ECO:0007669"/>
    <property type="project" value="UniProtKB-ARBA"/>
</dbReference>
<evidence type="ECO:0000313" key="8">
    <source>
        <dbReference type="Proteomes" id="UP000478463"/>
    </source>
</evidence>
<sequence length="580" mass="61275">MDRRTFLKGGLVVAGSTFAAGALGGCAAKGSSAAAKESEVATAAEWYGSPLDVSTLDIAETVETEILVCGAGSGGIMATAVAAKEGAKVVCIEKGGSSGSMKTYVGVVGSRIDEAAGVSVDKMAVLNEFTRYTNGWCDPRVARVWVNESGEAFDWICDAVAEFGVTPYFETDTGGAYHGCWPVYPLQHGFSYSYTDEEMAAAQEKVGDNADPSAMVQALPKASTYLLQKAVEWGADVRYLTALVQLERDDNGRVTGAIADNNGSYVRINASKGVILATGGYEADPDLLAQLNPDAASIGGVSMAQMGCVGDGIKAGLWAGGVKDEIPTLMTFARAAVAPDVELGYPYAGTSCWMGDQPFLKVNMRGERVCCESSPYDYPLFVGTAHPGHKLASIWDANYQEHIKAFHTIGCSRIAPSETLTPEGNPNGEGLTFEANDGMIFQAIENGIIQQADTLEELAEKLLMPADALKATVARYNELCERGVDEDFGKESKDMLALGTPPYFGAYFGGHVLCTLDGLKIDEHARVIDEAREPIEGLYAVGNCSGSLFAGSYPELLIGSANGRTITFGRHAVLHILGKA</sequence>
<accession>A0A6L7IRR8</accession>
<feature type="domain" description="FAD-dependent oxidoreductase 2 FAD-binding" evidence="6">
    <location>
        <begin position="66"/>
        <end position="554"/>
    </location>
</feature>
<keyword evidence="4" id="KW-0560">Oxidoreductase</keyword>
<dbReference type="InterPro" id="IPR050315">
    <property type="entry name" value="FAD-oxidoreductase_2"/>
</dbReference>
<dbReference type="Gene3D" id="3.50.50.60">
    <property type="entry name" value="FAD/NAD(P)-binding domain"/>
    <property type="match status" value="1"/>
</dbReference>
<dbReference type="SUPFAM" id="SSF56425">
    <property type="entry name" value="Succinate dehydrogenase/fumarate reductase flavoprotein, catalytic domain"/>
    <property type="match status" value="1"/>
</dbReference>